<dbReference type="OrthoDB" id="409956at2759"/>
<comment type="catalytic activity">
    <reaction evidence="1">
        <text>Thiol-dependent hydrolysis of ester, thioester, amide, peptide and isopeptide bonds formed by the C-terminal Gly of ubiquitin (a 76-residue protein attached to proteins as an intracellular targeting signal).</text>
        <dbReference type="EC" id="3.4.19.12"/>
    </reaction>
</comment>
<dbReference type="SUPFAM" id="SSF54001">
    <property type="entry name" value="Cysteine proteinases"/>
    <property type="match status" value="1"/>
</dbReference>
<evidence type="ECO:0000256" key="4">
    <source>
        <dbReference type="ARBA" id="ARBA00022670"/>
    </source>
</evidence>
<evidence type="ECO:0000313" key="8">
    <source>
        <dbReference type="EMBL" id="KAG5185491.1"/>
    </source>
</evidence>
<accession>A0A835Z240</accession>
<gene>
    <name evidence="8" type="ORF">JKP88DRAFT_131052</name>
</gene>
<dbReference type="PANTHER" id="PTHR12419">
    <property type="entry name" value="OTU DOMAIN CONTAINING PROTEIN"/>
    <property type="match status" value="1"/>
</dbReference>
<sequence>YTLHNLGYTLVTEDGDGACLFRAIARYVFNDPSLHHLVRTATATYNYITMTAPMIAEAGTPEQYYRSRLDPRTWGDNVEVQGAAALFGITVVVFHTTDDVSYTMSQLYNNASQHPWPLVLSLHGQYHYNSLL</sequence>
<reference evidence="8" key="1">
    <citation type="submission" date="2021-02" db="EMBL/GenBank/DDBJ databases">
        <title>First Annotated Genome of the Yellow-green Alga Tribonema minus.</title>
        <authorList>
            <person name="Mahan K.M."/>
        </authorList>
    </citation>
    <scope>NUCLEOTIDE SEQUENCE</scope>
    <source>
        <strain evidence="8">UTEX B ZZ1240</strain>
    </source>
</reference>
<dbReference type="EC" id="3.4.19.12" evidence="3"/>
<evidence type="ECO:0000259" key="7">
    <source>
        <dbReference type="PROSITE" id="PS50802"/>
    </source>
</evidence>
<keyword evidence="6" id="KW-0378">Hydrolase</keyword>
<evidence type="ECO:0000256" key="6">
    <source>
        <dbReference type="ARBA" id="ARBA00022801"/>
    </source>
</evidence>
<dbReference type="Gene3D" id="3.90.70.80">
    <property type="match status" value="1"/>
</dbReference>
<dbReference type="AlphaFoldDB" id="A0A835Z240"/>
<keyword evidence="4" id="KW-0645">Protease</keyword>
<proteinExistence type="inferred from homology"/>
<comment type="caution">
    <text evidence="8">The sequence shown here is derived from an EMBL/GenBank/DDBJ whole genome shotgun (WGS) entry which is preliminary data.</text>
</comment>
<evidence type="ECO:0000313" key="9">
    <source>
        <dbReference type="Proteomes" id="UP000664859"/>
    </source>
</evidence>
<dbReference type="EMBL" id="JAFCMP010000130">
    <property type="protein sequence ID" value="KAG5185491.1"/>
    <property type="molecule type" value="Genomic_DNA"/>
</dbReference>
<dbReference type="PROSITE" id="PS50802">
    <property type="entry name" value="OTU"/>
    <property type="match status" value="1"/>
</dbReference>
<feature type="non-terminal residue" evidence="8">
    <location>
        <position position="132"/>
    </location>
</feature>
<dbReference type="GO" id="GO:0061578">
    <property type="term" value="F:K63-linked deubiquitinase activity"/>
    <property type="evidence" value="ECO:0007669"/>
    <property type="project" value="TreeGrafter"/>
</dbReference>
<dbReference type="GO" id="GO:0006508">
    <property type="term" value="P:proteolysis"/>
    <property type="evidence" value="ECO:0007669"/>
    <property type="project" value="UniProtKB-KW"/>
</dbReference>
<evidence type="ECO:0000256" key="5">
    <source>
        <dbReference type="ARBA" id="ARBA00022786"/>
    </source>
</evidence>
<keyword evidence="9" id="KW-1185">Reference proteome</keyword>
<dbReference type="GO" id="GO:0016579">
    <property type="term" value="P:protein deubiquitination"/>
    <property type="evidence" value="ECO:0007669"/>
    <property type="project" value="TreeGrafter"/>
</dbReference>
<evidence type="ECO:0000256" key="3">
    <source>
        <dbReference type="ARBA" id="ARBA00012759"/>
    </source>
</evidence>
<keyword evidence="5" id="KW-0833">Ubl conjugation pathway</keyword>
<organism evidence="8 9">
    <name type="scientific">Tribonema minus</name>
    <dbReference type="NCBI Taxonomy" id="303371"/>
    <lineage>
        <taxon>Eukaryota</taxon>
        <taxon>Sar</taxon>
        <taxon>Stramenopiles</taxon>
        <taxon>Ochrophyta</taxon>
        <taxon>PX clade</taxon>
        <taxon>Xanthophyceae</taxon>
        <taxon>Tribonematales</taxon>
        <taxon>Tribonemataceae</taxon>
        <taxon>Tribonema</taxon>
    </lineage>
</organism>
<name>A0A835Z240_9STRA</name>
<comment type="similarity">
    <text evidence="2">Belongs to the peptidase C85 family.</text>
</comment>
<evidence type="ECO:0000256" key="1">
    <source>
        <dbReference type="ARBA" id="ARBA00000707"/>
    </source>
</evidence>
<protein>
    <recommendedName>
        <fullName evidence="3">ubiquitinyl hydrolase 1</fullName>
        <ecNumber evidence="3">3.4.19.12</ecNumber>
    </recommendedName>
</protein>
<dbReference type="InterPro" id="IPR003323">
    <property type="entry name" value="OTU_dom"/>
</dbReference>
<dbReference type="GO" id="GO:0004843">
    <property type="term" value="F:cysteine-type deubiquitinase activity"/>
    <property type="evidence" value="ECO:0007669"/>
    <property type="project" value="UniProtKB-EC"/>
</dbReference>
<feature type="domain" description="OTU" evidence="7">
    <location>
        <begin position="8"/>
        <end position="132"/>
    </location>
</feature>
<dbReference type="InterPro" id="IPR050704">
    <property type="entry name" value="Peptidase_C85-like"/>
</dbReference>
<feature type="non-terminal residue" evidence="8">
    <location>
        <position position="1"/>
    </location>
</feature>
<dbReference type="PANTHER" id="PTHR12419:SF4">
    <property type="entry name" value="OTU DOMAIN-CONTAINING PROTEIN 5"/>
    <property type="match status" value="1"/>
</dbReference>
<dbReference type="Proteomes" id="UP000664859">
    <property type="component" value="Unassembled WGS sequence"/>
</dbReference>
<dbReference type="Pfam" id="PF02338">
    <property type="entry name" value="OTU"/>
    <property type="match status" value="1"/>
</dbReference>
<dbReference type="InterPro" id="IPR038765">
    <property type="entry name" value="Papain-like_cys_pep_sf"/>
</dbReference>
<evidence type="ECO:0000256" key="2">
    <source>
        <dbReference type="ARBA" id="ARBA00010407"/>
    </source>
</evidence>